<dbReference type="EMBL" id="GBRH01233180">
    <property type="protein sequence ID" value="JAD64715.1"/>
    <property type="molecule type" value="Transcribed_RNA"/>
</dbReference>
<dbReference type="AlphaFoldDB" id="A0A0A9BU81"/>
<reference evidence="1" key="1">
    <citation type="submission" date="2014-09" db="EMBL/GenBank/DDBJ databases">
        <authorList>
            <person name="Magalhaes I.L.F."/>
            <person name="Oliveira U."/>
            <person name="Santos F.R."/>
            <person name="Vidigal T.H.D.A."/>
            <person name="Brescovit A.D."/>
            <person name="Santos A.J."/>
        </authorList>
    </citation>
    <scope>NUCLEOTIDE SEQUENCE</scope>
    <source>
        <tissue evidence="1">Shoot tissue taken approximately 20 cm above the soil surface</tissue>
    </source>
</reference>
<sequence>MDRSTLLSPISNILIFLSLPLESNQQYFDLFVTSLPTCTSMYTSKVLVQGKEKQRFGLSWKFYPCNEKDEAICVSLKDIWFVKKKTSITGKVKL</sequence>
<evidence type="ECO:0000313" key="1">
    <source>
        <dbReference type="EMBL" id="JAD64715.1"/>
    </source>
</evidence>
<reference evidence="1" key="2">
    <citation type="journal article" date="2015" name="Data Brief">
        <title>Shoot transcriptome of the giant reed, Arundo donax.</title>
        <authorList>
            <person name="Barrero R.A."/>
            <person name="Guerrero F.D."/>
            <person name="Moolhuijzen P."/>
            <person name="Goolsby J.A."/>
            <person name="Tidwell J."/>
            <person name="Bellgard S.E."/>
            <person name="Bellgard M.I."/>
        </authorList>
    </citation>
    <scope>NUCLEOTIDE SEQUENCE</scope>
    <source>
        <tissue evidence="1">Shoot tissue taken approximately 20 cm above the soil surface</tissue>
    </source>
</reference>
<accession>A0A0A9BU81</accession>
<name>A0A0A9BU81_ARUDO</name>
<proteinExistence type="predicted"/>
<protein>
    <submittedName>
        <fullName evidence="1">Uncharacterized protein</fullName>
    </submittedName>
</protein>
<organism evidence="1">
    <name type="scientific">Arundo donax</name>
    <name type="common">Giant reed</name>
    <name type="synonym">Donax arundinaceus</name>
    <dbReference type="NCBI Taxonomy" id="35708"/>
    <lineage>
        <taxon>Eukaryota</taxon>
        <taxon>Viridiplantae</taxon>
        <taxon>Streptophyta</taxon>
        <taxon>Embryophyta</taxon>
        <taxon>Tracheophyta</taxon>
        <taxon>Spermatophyta</taxon>
        <taxon>Magnoliopsida</taxon>
        <taxon>Liliopsida</taxon>
        <taxon>Poales</taxon>
        <taxon>Poaceae</taxon>
        <taxon>PACMAD clade</taxon>
        <taxon>Arundinoideae</taxon>
        <taxon>Arundineae</taxon>
        <taxon>Arundo</taxon>
    </lineage>
</organism>